<feature type="region of interest" description="Disordered" evidence="7">
    <location>
        <begin position="676"/>
        <end position="703"/>
    </location>
</feature>
<dbReference type="Gene3D" id="3.40.50.150">
    <property type="entry name" value="Vaccinia Virus protein VP39"/>
    <property type="match status" value="1"/>
</dbReference>
<dbReference type="InterPro" id="IPR036804">
    <property type="entry name" value="CheR_N_sf"/>
</dbReference>
<dbReference type="InterPro" id="IPR029063">
    <property type="entry name" value="SAM-dependent_MTases_sf"/>
</dbReference>
<dbReference type="InterPro" id="IPR022642">
    <property type="entry name" value="CheR_C"/>
</dbReference>
<keyword evidence="11" id="KW-1185">Reference proteome</keyword>
<dbReference type="Pfam" id="PF01739">
    <property type="entry name" value="CheR"/>
    <property type="match status" value="1"/>
</dbReference>
<feature type="active site" evidence="6">
    <location>
        <position position="34"/>
    </location>
</feature>
<evidence type="ECO:0000256" key="6">
    <source>
        <dbReference type="PROSITE-ProRule" id="PRU00050"/>
    </source>
</evidence>
<dbReference type="SUPFAM" id="SSF47757">
    <property type="entry name" value="Chemotaxis receptor methyltransferase CheR, N-terminal domain"/>
    <property type="match status" value="1"/>
</dbReference>
<feature type="compositionally biased region" description="Polar residues" evidence="7">
    <location>
        <begin position="689"/>
        <end position="703"/>
    </location>
</feature>
<dbReference type="Pfam" id="PF01339">
    <property type="entry name" value="CheB_methylest"/>
    <property type="match status" value="1"/>
</dbReference>
<reference evidence="10 11" key="1">
    <citation type="submission" date="2018-06" db="EMBL/GenBank/DDBJ databases">
        <title>Nitrincola tibetense sp. nov., isolated from Lake XuguoCo on Tibetan Plateau.</title>
        <authorList>
            <person name="Xing P."/>
        </authorList>
    </citation>
    <scope>NUCLEOTIDE SEQUENCE [LARGE SCALE GENOMIC DNA]</scope>
    <source>
        <strain evidence="11">xg18</strain>
    </source>
</reference>
<feature type="domain" description="CheB-type methylesterase" evidence="8">
    <location>
        <begin position="25"/>
        <end position="211"/>
    </location>
</feature>
<keyword evidence="6" id="KW-0378">Hydrolase</keyword>
<dbReference type="SUPFAM" id="SSF55785">
    <property type="entry name" value="PYP-like sensor domain (PAS domain)"/>
    <property type="match status" value="1"/>
</dbReference>
<dbReference type="GO" id="GO:0008983">
    <property type="term" value="F:protein-glutamate O-methyltransferase activity"/>
    <property type="evidence" value="ECO:0007669"/>
    <property type="project" value="UniProtKB-EC"/>
</dbReference>
<protein>
    <recommendedName>
        <fullName evidence="2">protein-glutamate O-methyltransferase</fullName>
        <ecNumber evidence="2">2.1.1.80</ecNumber>
    </recommendedName>
</protein>
<organism evidence="10 11">
    <name type="scientific">Nitrincola tibetensis</name>
    <dbReference type="NCBI Taxonomy" id="2219697"/>
    <lineage>
        <taxon>Bacteria</taxon>
        <taxon>Pseudomonadati</taxon>
        <taxon>Pseudomonadota</taxon>
        <taxon>Gammaproteobacteria</taxon>
        <taxon>Oceanospirillales</taxon>
        <taxon>Oceanospirillaceae</taxon>
        <taxon>Nitrincola</taxon>
    </lineage>
</organism>
<gene>
    <name evidence="10" type="ORF">DN062_13510</name>
</gene>
<evidence type="ECO:0000256" key="1">
    <source>
        <dbReference type="ARBA" id="ARBA00001541"/>
    </source>
</evidence>
<dbReference type="SUPFAM" id="SSF52738">
    <property type="entry name" value="Methylesterase CheB, C-terminal domain"/>
    <property type="match status" value="1"/>
</dbReference>
<dbReference type="SUPFAM" id="SSF53335">
    <property type="entry name" value="S-adenosyl-L-methionine-dependent methyltransferases"/>
    <property type="match status" value="1"/>
</dbReference>
<evidence type="ECO:0000259" key="8">
    <source>
        <dbReference type="PROSITE" id="PS50122"/>
    </source>
</evidence>
<dbReference type="OrthoDB" id="9816309at2"/>
<dbReference type="Gene3D" id="3.40.50.180">
    <property type="entry name" value="Methylesterase CheB, C-terminal domain"/>
    <property type="match status" value="1"/>
</dbReference>
<dbReference type="PRINTS" id="PR00996">
    <property type="entry name" value="CHERMTFRASE"/>
</dbReference>
<dbReference type="GO" id="GO:0005737">
    <property type="term" value="C:cytoplasm"/>
    <property type="evidence" value="ECO:0007669"/>
    <property type="project" value="InterPro"/>
</dbReference>
<dbReference type="InterPro" id="IPR022641">
    <property type="entry name" value="CheR_N"/>
</dbReference>
<feature type="active site" evidence="6">
    <location>
        <position position="61"/>
    </location>
</feature>
<sequence>MNKRETAQTPASSTDDSVPSSQPSPFPVVGIGASAGGLEALEQFLSGVPTDSGMAYVIVQHLDPTHKGMMPELLQRATSLPVAQVTDHLHVLVDHVYVLPPNHDIYIKEGVLYLSKPSAPRGQRLPIDFFLNSLALECRDKAIAVLLSGMGSDGTEGLRTIKKHAGLVLVQEPSSAAFPSMPQSAIDANLVDIIAPAAKLAKRIIAGLRQESSVKKESDGTDPSAKSGLDRVLTLMQAHNGQDFSLYKKSTLYRRIERRMGIHQLGQISDYVNLLQENAQELDLLFKELLIGVTSFFRDPAAWDSLRDIAFPALFQRSPSGRALRAWVPACSTGEEAYSLAISFKEALERHQPAGRFSLHIFATDLAQDAIDLARAGHYAKDIKTKVSADRLARYFIATDDGYQIAKEVREMVIFAPQNMAQDPPFTKLDLLSCRNVLIYFGPELQQKLLSLFHYSLTPGGILFLGYSETVGYTSHLFEALDSKTRIYHRLDTSQHPLTVDFPTRFRTFAGENGTSASPPVKNLQVLADQLLLREFAPAAVLVNASGDIIYICGRTGRYLEPAAGKANWNVYAMARDGLRHIIASSLQQAVRDRGRVECKDLSLEVEGKTHQLDLTLYYIEDPEPLQGTVMIVFTELRSKPQTKRQTKKKAQSPIEVQLEQALEQAQDEVRFLREQMQSSGEELKSTNEELQSTNEELQSTNEELTTSKEEMQSLNEELQTVNVELQSRVDDLSRVNDDMQNLLNSTEVATIFLDNRLHIRRFTKQAAHIIKLISADVGRPLSDLASDLDYPDLAQDAQEVLRTLIFSEKQATSRSGSWFNVRIMPYRTMQNLIKGVVITFIDVTVAKHLETELRATVARIEKKPDTK</sequence>
<dbReference type="GO" id="GO:0000156">
    <property type="term" value="F:phosphorelay response regulator activity"/>
    <property type="evidence" value="ECO:0007669"/>
    <property type="project" value="InterPro"/>
</dbReference>
<evidence type="ECO:0000256" key="4">
    <source>
        <dbReference type="ARBA" id="ARBA00022679"/>
    </source>
</evidence>
<dbReference type="PROSITE" id="PS50122">
    <property type="entry name" value="CHEB"/>
    <property type="match status" value="1"/>
</dbReference>
<dbReference type="CDD" id="cd16434">
    <property type="entry name" value="CheB-CheR_fusion"/>
    <property type="match status" value="1"/>
</dbReference>
<dbReference type="InterPro" id="IPR050903">
    <property type="entry name" value="Bact_Chemotaxis_MeTrfase"/>
</dbReference>
<dbReference type="InterPro" id="IPR000673">
    <property type="entry name" value="Sig_transdc_resp-reg_Me-estase"/>
</dbReference>
<dbReference type="Pfam" id="PF03705">
    <property type="entry name" value="CheR_N"/>
    <property type="match status" value="1"/>
</dbReference>
<dbReference type="Gene3D" id="3.30.450.20">
    <property type="entry name" value="PAS domain"/>
    <property type="match status" value="1"/>
</dbReference>
<accession>A0A364NKB0</accession>
<dbReference type="GO" id="GO:0008984">
    <property type="term" value="F:protein-glutamate methylesterase activity"/>
    <property type="evidence" value="ECO:0007669"/>
    <property type="project" value="InterPro"/>
</dbReference>
<dbReference type="Proteomes" id="UP000250744">
    <property type="component" value="Unassembled WGS sequence"/>
</dbReference>
<keyword evidence="6" id="KW-0145">Chemotaxis</keyword>
<dbReference type="SMART" id="SM00138">
    <property type="entry name" value="MeTrc"/>
    <property type="match status" value="1"/>
</dbReference>
<dbReference type="InterPro" id="IPR035965">
    <property type="entry name" value="PAS-like_dom_sf"/>
</dbReference>
<keyword evidence="3" id="KW-0489">Methyltransferase</keyword>
<comment type="catalytic activity">
    <reaction evidence="1">
        <text>L-glutamyl-[protein] + S-adenosyl-L-methionine = [protein]-L-glutamate 5-O-methyl ester + S-adenosyl-L-homocysteine</text>
        <dbReference type="Rhea" id="RHEA:24452"/>
        <dbReference type="Rhea" id="RHEA-COMP:10208"/>
        <dbReference type="Rhea" id="RHEA-COMP:10311"/>
        <dbReference type="ChEBI" id="CHEBI:29973"/>
        <dbReference type="ChEBI" id="CHEBI:57856"/>
        <dbReference type="ChEBI" id="CHEBI:59789"/>
        <dbReference type="ChEBI" id="CHEBI:82795"/>
        <dbReference type="EC" id="2.1.1.80"/>
    </reaction>
</comment>
<evidence type="ECO:0000256" key="2">
    <source>
        <dbReference type="ARBA" id="ARBA00012534"/>
    </source>
</evidence>
<evidence type="ECO:0000256" key="5">
    <source>
        <dbReference type="ARBA" id="ARBA00022691"/>
    </source>
</evidence>
<evidence type="ECO:0000313" key="11">
    <source>
        <dbReference type="Proteomes" id="UP000250744"/>
    </source>
</evidence>
<comment type="caution">
    <text evidence="10">The sequence shown here is derived from an EMBL/GenBank/DDBJ whole genome shotgun (WGS) entry which is preliminary data.</text>
</comment>
<dbReference type="AlphaFoldDB" id="A0A364NKB0"/>
<evidence type="ECO:0000256" key="7">
    <source>
        <dbReference type="SAM" id="MobiDB-lite"/>
    </source>
</evidence>
<dbReference type="Gene3D" id="1.10.155.10">
    <property type="entry name" value="Chemotaxis receptor methyltransferase CheR, N-terminal domain"/>
    <property type="match status" value="1"/>
</dbReference>
<dbReference type="InterPro" id="IPR000780">
    <property type="entry name" value="CheR_MeTrfase"/>
</dbReference>
<feature type="region of interest" description="Disordered" evidence="7">
    <location>
        <begin position="1"/>
        <end position="26"/>
    </location>
</feature>
<dbReference type="EMBL" id="QKRX01000010">
    <property type="protein sequence ID" value="RAU17430.1"/>
    <property type="molecule type" value="Genomic_DNA"/>
</dbReference>
<feature type="compositionally biased region" description="Low complexity" evidence="7">
    <location>
        <begin position="10"/>
        <end position="26"/>
    </location>
</feature>
<proteinExistence type="predicted"/>
<keyword evidence="5" id="KW-0949">S-adenosyl-L-methionine</keyword>
<dbReference type="GO" id="GO:0006935">
    <property type="term" value="P:chemotaxis"/>
    <property type="evidence" value="ECO:0007669"/>
    <property type="project" value="UniProtKB-UniRule"/>
</dbReference>
<dbReference type="GO" id="GO:0032259">
    <property type="term" value="P:methylation"/>
    <property type="evidence" value="ECO:0007669"/>
    <property type="project" value="UniProtKB-KW"/>
</dbReference>
<feature type="active site" evidence="6">
    <location>
        <position position="153"/>
    </location>
</feature>
<dbReference type="PANTHER" id="PTHR24422:SF27">
    <property type="entry name" value="PROTEIN-GLUTAMATE O-METHYLTRANSFERASE"/>
    <property type="match status" value="1"/>
</dbReference>
<dbReference type="Pfam" id="PF13596">
    <property type="entry name" value="PAS_10"/>
    <property type="match status" value="1"/>
</dbReference>
<name>A0A364NKB0_9GAMM</name>
<evidence type="ECO:0000313" key="10">
    <source>
        <dbReference type="EMBL" id="RAU17430.1"/>
    </source>
</evidence>
<evidence type="ECO:0000259" key="9">
    <source>
        <dbReference type="PROSITE" id="PS50123"/>
    </source>
</evidence>
<evidence type="ECO:0000256" key="3">
    <source>
        <dbReference type="ARBA" id="ARBA00022603"/>
    </source>
</evidence>
<dbReference type="RefSeq" id="WP_112159831.1">
    <property type="nucleotide sequence ID" value="NZ_QKRX01000010.1"/>
</dbReference>
<keyword evidence="4" id="KW-0808">Transferase</keyword>
<feature type="domain" description="CheR-type methyltransferase" evidence="9">
    <location>
        <begin position="229"/>
        <end position="494"/>
    </location>
</feature>
<dbReference type="PANTHER" id="PTHR24422">
    <property type="entry name" value="CHEMOTAXIS PROTEIN METHYLTRANSFERASE"/>
    <property type="match status" value="1"/>
</dbReference>
<dbReference type="InterPro" id="IPR035909">
    <property type="entry name" value="CheB_C"/>
</dbReference>
<dbReference type="EC" id="2.1.1.80" evidence="2"/>
<dbReference type="PROSITE" id="PS50123">
    <property type="entry name" value="CHER"/>
    <property type="match status" value="1"/>
</dbReference>